<dbReference type="InterPro" id="IPR027417">
    <property type="entry name" value="P-loop_NTPase"/>
</dbReference>
<proteinExistence type="predicted"/>
<keyword evidence="3 7" id="KW-0067">ATP-binding</keyword>
<evidence type="ECO:0000256" key="5">
    <source>
        <dbReference type="ARBA" id="ARBA00037066"/>
    </source>
</evidence>
<dbReference type="Proteomes" id="UP000777265">
    <property type="component" value="Unassembled WGS sequence"/>
</dbReference>
<evidence type="ECO:0000256" key="4">
    <source>
        <dbReference type="ARBA" id="ARBA00022967"/>
    </source>
</evidence>
<dbReference type="PROSITE" id="PS50893">
    <property type="entry name" value="ABC_TRANSPORTER_2"/>
    <property type="match status" value="1"/>
</dbReference>
<dbReference type="GO" id="GO:0016887">
    <property type="term" value="F:ATP hydrolysis activity"/>
    <property type="evidence" value="ECO:0007669"/>
    <property type="project" value="InterPro"/>
</dbReference>
<evidence type="ECO:0000259" key="6">
    <source>
        <dbReference type="PROSITE" id="PS50893"/>
    </source>
</evidence>
<comment type="function">
    <text evidence="5">Part of the ABC transporter complex HmuTUV involved in hemin import. Responsible for energy coupling to the transport system.</text>
</comment>
<evidence type="ECO:0000256" key="3">
    <source>
        <dbReference type="ARBA" id="ARBA00022840"/>
    </source>
</evidence>
<dbReference type="GO" id="GO:0005524">
    <property type="term" value="F:ATP binding"/>
    <property type="evidence" value="ECO:0007669"/>
    <property type="project" value="UniProtKB-KW"/>
</dbReference>
<evidence type="ECO:0000313" key="7">
    <source>
        <dbReference type="EMBL" id="NLW36506.1"/>
    </source>
</evidence>
<dbReference type="AlphaFoldDB" id="A0A971M7B2"/>
<dbReference type="Pfam" id="PF00005">
    <property type="entry name" value="ABC_tran"/>
    <property type="match status" value="1"/>
</dbReference>
<dbReference type="Gene3D" id="3.40.50.300">
    <property type="entry name" value="P-loop containing nucleotide triphosphate hydrolases"/>
    <property type="match status" value="1"/>
</dbReference>
<dbReference type="CDD" id="cd03214">
    <property type="entry name" value="ABC_Iron-Siderophores_B12_Hemin"/>
    <property type="match status" value="1"/>
</dbReference>
<keyword evidence="1" id="KW-0813">Transport</keyword>
<protein>
    <submittedName>
        <fullName evidence="7">ABC transporter ATP-binding protein</fullName>
    </submittedName>
</protein>
<keyword evidence="2" id="KW-0547">Nucleotide-binding</keyword>
<sequence length="265" mass="30010">MIEIQHFTGGYRSKVVLNDIDLDVRRGEFVGIIGPNGSGKTTLVRAMVRTVRPFAGTIRFEGNDIKQMGFKELARKIAVVSQSPPVVAMTVKEYVLLGRVPHYGRLRFFETEEDIRIAEHAMELTDTLAFKDRYISETSGGEMQLALIARALTQEPALLILDEPTAHLDITHQVGVLDLMRRLNRELGLTVLIVLHDLNLASEYCDRIVLMDGGRIKKTGKPEEVLNYRDIEEVYRTVVVVERNPLSLKPFVLIVPEEVKKQCER</sequence>
<name>A0A971M7B2_9BACT</name>
<dbReference type="PANTHER" id="PTHR42794">
    <property type="entry name" value="HEMIN IMPORT ATP-BINDING PROTEIN HMUV"/>
    <property type="match status" value="1"/>
</dbReference>
<comment type="caution">
    <text evidence="7">The sequence shown here is derived from an EMBL/GenBank/DDBJ whole genome shotgun (WGS) entry which is preliminary data.</text>
</comment>
<organism evidence="7 8">
    <name type="scientific">Syntrophorhabdus aromaticivorans</name>
    <dbReference type="NCBI Taxonomy" id="328301"/>
    <lineage>
        <taxon>Bacteria</taxon>
        <taxon>Pseudomonadati</taxon>
        <taxon>Thermodesulfobacteriota</taxon>
        <taxon>Syntrophorhabdia</taxon>
        <taxon>Syntrophorhabdales</taxon>
        <taxon>Syntrophorhabdaceae</taxon>
        <taxon>Syntrophorhabdus</taxon>
    </lineage>
</organism>
<dbReference type="PANTHER" id="PTHR42794:SF1">
    <property type="entry name" value="HEMIN IMPORT ATP-BINDING PROTEIN HMUV"/>
    <property type="match status" value="1"/>
</dbReference>
<feature type="domain" description="ABC transporter" evidence="6">
    <location>
        <begin position="2"/>
        <end position="238"/>
    </location>
</feature>
<gene>
    <name evidence="7" type="ORF">GXY80_13680</name>
</gene>
<dbReference type="FunFam" id="3.40.50.300:FF:000134">
    <property type="entry name" value="Iron-enterobactin ABC transporter ATP-binding protein"/>
    <property type="match status" value="1"/>
</dbReference>
<keyword evidence="4" id="KW-1278">Translocase</keyword>
<dbReference type="InterPro" id="IPR003593">
    <property type="entry name" value="AAA+_ATPase"/>
</dbReference>
<dbReference type="SUPFAM" id="SSF52540">
    <property type="entry name" value="P-loop containing nucleoside triphosphate hydrolases"/>
    <property type="match status" value="1"/>
</dbReference>
<evidence type="ECO:0000256" key="2">
    <source>
        <dbReference type="ARBA" id="ARBA00022741"/>
    </source>
</evidence>
<reference evidence="7" key="2">
    <citation type="submission" date="2020-01" db="EMBL/GenBank/DDBJ databases">
        <authorList>
            <person name="Campanaro S."/>
        </authorList>
    </citation>
    <scope>NUCLEOTIDE SEQUENCE</scope>
    <source>
        <strain evidence="7">AS06rmzACSIP_7</strain>
    </source>
</reference>
<dbReference type="SMART" id="SM00382">
    <property type="entry name" value="AAA"/>
    <property type="match status" value="1"/>
</dbReference>
<dbReference type="InterPro" id="IPR003439">
    <property type="entry name" value="ABC_transporter-like_ATP-bd"/>
</dbReference>
<evidence type="ECO:0000313" key="8">
    <source>
        <dbReference type="Proteomes" id="UP000777265"/>
    </source>
</evidence>
<accession>A0A971M7B2</accession>
<evidence type="ECO:0000256" key="1">
    <source>
        <dbReference type="ARBA" id="ARBA00022448"/>
    </source>
</evidence>
<reference evidence="7" key="1">
    <citation type="journal article" date="2020" name="Biotechnol. Biofuels">
        <title>New insights from the biogas microbiome by comprehensive genome-resolved metagenomics of nearly 1600 species originating from multiple anaerobic digesters.</title>
        <authorList>
            <person name="Campanaro S."/>
            <person name="Treu L."/>
            <person name="Rodriguez-R L.M."/>
            <person name="Kovalovszki A."/>
            <person name="Ziels R.M."/>
            <person name="Maus I."/>
            <person name="Zhu X."/>
            <person name="Kougias P.G."/>
            <person name="Basile A."/>
            <person name="Luo G."/>
            <person name="Schluter A."/>
            <person name="Konstantinidis K.T."/>
            <person name="Angelidaki I."/>
        </authorList>
    </citation>
    <scope>NUCLEOTIDE SEQUENCE</scope>
    <source>
        <strain evidence="7">AS06rmzACSIP_7</strain>
    </source>
</reference>
<dbReference type="EMBL" id="JAAYEE010000257">
    <property type="protein sequence ID" value="NLW36506.1"/>
    <property type="molecule type" value="Genomic_DNA"/>
</dbReference>